<sequence>MATARHRKRLTAEHGAARAPRGGRPPAARPPPGQLPRPSPSLPPPRSRSRPPPAPPAPPPHPGRGGGARRPGRVSRAQPGSPLCAGARAGAAPRSAASRRRRHGGQRRLAARLRTSGRARPAGPAAPGAYSPVSESARSPRSAPSPRDATPAARPAPALPGSLCSPVHRNGCESGIDTQPPHTLSAGNITLNTAPSPLAAAKPAAAPIGPGPSIVLTRELRRLGAARDTSLRIERARKYKSEWREPGGGGMQSSEAAARRRAAACEERGPPPPRPPLRRLPRPRGRPPPPRGAPHARLPPPRGEHGAGRRRRGRSRAAPAAPLPPAAPPRRAAPPHFTDAETEARGSGHGGARGGEPAFSGGSCPASAVARCWLLRGRCLLLLRRRAPFSLRTLRYVVVWGYRLLPSGFGWKADDFIARFDNEEIQCRHWTSGFCHCVLPRNEIIVSSGQN</sequence>
<feature type="compositionally biased region" description="Low complexity" evidence="1">
    <location>
        <begin position="17"/>
        <end position="26"/>
    </location>
</feature>
<evidence type="ECO:0000313" key="2">
    <source>
        <dbReference type="EMBL" id="KAK4829871.1"/>
    </source>
</evidence>
<feature type="compositionally biased region" description="Low complexity" evidence="1">
    <location>
        <begin position="118"/>
        <end position="162"/>
    </location>
</feature>
<protein>
    <submittedName>
        <fullName evidence="2">Uncharacterized protein</fullName>
    </submittedName>
</protein>
<feature type="compositionally biased region" description="Low complexity" evidence="1">
    <location>
        <begin position="85"/>
        <end position="96"/>
    </location>
</feature>
<gene>
    <name evidence="2" type="ORF">QYF61_007263</name>
</gene>
<dbReference type="AlphaFoldDB" id="A0AAN7NRW3"/>
<comment type="caution">
    <text evidence="2">The sequence shown here is derived from an EMBL/GenBank/DDBJ whole genome shotgun (WGS) entry which is preliminary data.</text>
</comment>
<dbReference type="EMBL" id="JAUNZN010000001">
    <property type="protein sequence ID" value="KAK4829871.1"/>
    <property type="molecule type" value="Genomic_DNA"/>
</dbReference>
<organism evidence="2 3">
    <name type="scientific">Mycteria americana</name>
    <name type="common">Wood stork</name>
    <dbReference type="NCBI Taxonomy" id="33587"/>
    <lineage>
        <taxon>Eukaryota</taxon>
        <taxon>Metazoa</taxon>
        <taxon>Chordata</taxon>
        <taxon>Craniata</taxon>
        <taxon>Vertebrata</taxon>
        <taxon>Euteleostomi</taxon>
        <taxon>Archelosauria</taxon>
        <taxon>Archosauria</taxon>
        <taxon>Dinosauria</taxon>
        <taxon>Saurischia</taxon>
        <taxon>Theropoda</taxon>
        <taxon>Coelurosauria</taxon>
        <taxon>Aves</taxon>
        <taxon>Neognathae</taxon>
        <taxon>Neoaves</taxon>
        <taxon>Aequornithes</taxon>
        <taxon>Ciconiiformes</taxon>
        <taxon>Ciconiidae</taxon>
        <taxon>Mycteria</taxon>
    </lineage>
</organism>
<evidence type="ECO:0000256" key="1">
    <source>
        <dbReference type="SAM" id="MobiDB-lite"/>
    </source>
</evidence>
<dbReference type="Proteomes" id="UP001333110">
    <property type="component" value="Unassembled WGS sequence"/>
</dbReference>
<feature type="compositionally biased region" description="Pro residues" evidence="1">
    <location>
        <begin position="27"/>
        <end position="62"/>
    </location>
</feature>
<proteinExistence type="predicted"/>
<feature type="region of interest" description="Disordered" evidence="1">
    <location>
        <begin position="1"/>
        <end position="193"/>
    </location>
</feature>
<feature type="compositionally biased region" description="Basic residues" evidence="1">
    <location>
        <begin position="276"/>
        <end position="285"/>
    </location>
</feature>
<feature type="compositionally biased region" description="Pro residues" evidence="1">
    <location>
        <begin position="286"/>
        <end position="301"/>
    </location>
</feature>
<name>A0AAN7NRW3_MYCAM</name>
<evidence type="ECO:0000313" key="3">
    <source>
        <dbReference type="Proteomes" id="UP001333110"/>
    </source>
</evidence>
<feature type="compositionally biased region" description="Pro residues" evidence="1">
    <location>
        <begin position="321"/>
        <end position="332"/>
    </location>
</feature>
<feature type="region of interest" description="Disordered" evidence="1">
    <location>
        <begin position="242"/>
        <end position="361"/>
    </location>
</feature>
<accession>A0AAN7NRW3</accession>
<feature type="compositionally biased region" description="Polar residues" evidence="1">
    <location>
        <begin position="176"/>
        <end position="193"/>
    </location>
</feature>
<feature type="compositionally biased region" description="Basic residues" evidence="1">
    <location>
        <begin position="97"/>
        <end position="117"/>
    </location>
</feature>
<keyword evidence="3" id="KW-1185">Reference proteome</keyword>
<reference evidence="2 3" key="1">
    <citation type="journal article" date="2023" name="J. Hered.">
        <title>Chromosome-level genome of the wood stork (Mycteria americana) provides insight into avian chromosome evolution.</title>
        <authorList>
            <person name="Flamio R. Jr."/>
            <person name="Ramstad K.M."/>
        </authorList>
    </citation>
    <scope>NUCLEOTIDE SEQUENCE [LARGE SCALE GENOMIC DNA]</scope>
    <source>
        <strain evidence="2">JAX WOST 10</strain>
    </source>
</reference>